<sequence length="303" mass="33435">MIKVGQDNIKNVFFGSTSIKKGYSGEDIIFNKISTNTIQEKWINSGLADWTGSTGQAVKFKTGATSVPYVSDGYILTSTTDMFGDCWNLTSVTLFDTQNVTTMYDMFTGCYKLSSVPLFETSACTTMRSMFTGCYKLISVPLFNTENVTNMDFMFQGCDLLTTVPLFNTSSVTSMTGMFTGNDGITEVPLFDISACTSVYSMFSLCTSLISVPELNLLNCLPDITSAFYMCTSLTNCYLINLKPSINFNNSSNLTRDSIMFMINNSQTGTNRIMTLHATAKNRLTQEDINDANLKGWTFATAI</sequence>
<name>A0A5J4SPB2_9ZZZZ</name>
<dbReference type="Pfam" id="PF03382">
    <property type="entry name" value="DUF285"/>
    <property type="match status" value="1"/>
</dbReference>
<organism evidence="1">
    <name type="scientific">termite gut metagenome</name>
    <dbReference type="NCBI Taxonomy" id="433724"/>
    <lineage>
        <taxon>unclassified sequences</taxon>
        <taxon>metagenomes</taxon>
        <taxon>organismal metagenomes</taxon>
    </lineage>
</organism>
<reference evidence="1" key="1">
    <citation type="submission" date="2019-03" db="EMBL/GenBank/DDBJ databases">
        <title>Single cell metagenomics reveals metabolic interactions within the superorganism composed of flagellate Streblomastix strix and complex community of Bacteroidetes bacteria on its surface.</title>
        <authorList>
            <person name="Treitli S.C."/>
            <person name="Kolisko M."/>
            <person name="Husnik F."/>
            <person name="Keeling P."/>
            <person name="Hampl V."/>
        </authorList>
    </citation>
    <scope>NUCLEOTIDE SEQUENCE</scope>
    <source>
        <strain evidence="1">STM</strain>
    </source>
</reference>
<dbReference type="EMBL" id="SNRY01000082">
    <property type="protein sequence ID" value="KAA6347896.1"/>
    <property type="molecule type" value="Genomic_DNA"/>
</dbReference>
<dbReference type="InterPro" id="IPR005046">
    <property type="entry name" value="DUF285"/>
</dbReference>
<protein>
    <submittedName>
        <fullName evidence="1">Uncharacterized protein</fullName>
    </submittedName>
</protein>
<comment type="caution">
    <text evidence="1">The sequence shown here is derived from an EMBL/GenBank/DDBJ whole genome shotgun (WGS) entry which is preliminary data.</text>
</comment>
<evidence type="ECO:0000313" key="1">
    <source>
        <dbReference type="EMBL" id="KAA6347896.1"/>
    </source>
</evidence>
<accession>A0A5J4SPB2</accession>
<dbReference type="AlphaFoldDB" id="A0A5J4SPB2"/>
<dbReference type="Gene3D" id="3.80.10.10">
    <property type="entry name" value="Ribonuclease Inhibitor"/>
    <property type="match status" value="1"/>
</dbReference>
<proteinExistence type="predicted"/>
<dbReference type="SUPFAM" id="SSF52058">
    <property type="entry name" value="L domain-like"/>
    <property type="match status" value="1"/>
</dbReference>
<dbReference type="InterPro" id="IPR032675">
    <property type="entry name" value="LRR_dom_sf"/>
</dbReference>
<dbReference type="NCBIfam" id="TIGR02167">
    <property type="entry name" value="Liste_lipo_26"/>
    <property type="match status" value="3"/>
</dbReference>
<dbReference type="InterPro" id="IPR011889">
    <property type="entry name" value="Liste_lipo_26"/>
</dbReference>
<gene>
    <name evidence="1" type="ORF">EZS27_004676</name>
</gene>